<organism evidence="3 4">
    <name type="scientific">Lophiostoma macrostomum CBS 122681</name>
    <dbReference type="NCBI Taxonomy" id="1314788"/>
    <lineage>
        <taxon>Eukaryota</taxon>
        <taxon>Fungi</taxon>
        <taxon>Dikarya</taxon>
        <taxon>Ascomycota</taxon>
        <taxon>Pezizomycotina</taxon>
        <taxon>Dothideomycetes</taxon>
        <taxon>Pleosporomycetidae</taxon>
        <taxon>Pleosporales</taxon>
        <taxon>Lophiostomataceae</taxon>
        <taxon>Lophiostoma</taxon>
    </lineage>
</organism>
<dbReference type="EMBL" id="MU004388">
    <property type="protein sequence ID" value="KAF2653059.1"/>
    <property type="molecule type" value="Genomic_DNA"/>
</dbReference>
<evidence type="ECO:0000313" key="3">
    <source>
        <dbReference type="EMBL" id="KAF2653059.1"/>
    </source>
</evidence>
<evidence type="ECO:0000313" key="4">
    <source>
        <dbReference type="Proteomes" id="UP000799324"/>
    </source>
</evidence>
<dbReference type="Proteomes" id="UP000799324">
    <property type="component" value="Unassembled WGS sequence"/>
</dbReference>
<dbReference type="Gene3D" id="3.20.20.100">
    <property type="entry name" value="NADP-dependent oxidoreductase domain"/>
    <property type="match status" value="1"/>
</dbReference>
<dbReference type="GO" id="GO:0016491">
    <property type="term" value="F:oxidoreductase activity"/>
    <property type="evidence" value="ECO:0007669"/>
    <property type="project" value="UniProtKB-KW"/>
</dbReference>
<feature type="domain" description="NADP-dependent oxidoreductase" evidence="2">
    <location>
        <begin position="8"/>
        <end position="319"/>
    </location>
</feature>
<dbReference type="OrthoDB" id="48988at2759"/>
<dbReference type="PANTHER" id="PTHR43364">
    <property type="entry name" value="NADH-SPECIFIC METHYLGLYOXAL REDUCTASE-RELATED"/>
    <property type="match status" value="1"/>
</dbReference>
<dbReference type="Pfam" id="PF00248">
    <property type="entry name" value="Aldo_ket_red"/>
    <property type="match status" value="1"/>
</dbReference>
<evidence type="ECO:0000259" key="2">
    <source>
        <dbReference type="Pfam" id="PF00248"/>
    </source>
</evidence>
<dbReference type="InterPro" id="IPR050523">
    <property type="entry name" value="AKR_Detox_Biosynth"/>
</dbReference>
<sequence length="338" mass="36266">MASKKPVRIILGTHTIGSTIDHPGIAHFDSTPSVTALLSAFASRGYTELDTAANYPGSEVRIGTAISSLSSPTSSSTPLTFTIHTKIFDGIGQSGSHTAPKIAASLQKSLKELQIESVDTLFLHCPDRQTRVEEYVGAVVGQVEGGRAKRWGVSNYSVEEVREILRVCTERGWRAPSVYQGHYNAIVRGGEKELFPLLREHGMEFWAYSPAAGGFFSEKKAAGQSERWKDTNPIGTLYQSLYSSPALQTSLSTIRTACASASSNSKSLTPHTAALRWTAYHSVLDGAFGDAVIFSVSSLEQLQSTLDALEQGPLPEELAQAFAGVFEVLGGTGPGFHL</sequence>
<evidence type="ECO:0000256" key="1">
    <source>
        <dbReference type="ARBA" id="ARBA00023002"/>
    </source>
</evidence>
<keyword evidence="4" id="KW-1185">Reference proteome</keyword>
<dbReference type="PANTHER" id="PTHR43364:SF4">
    <property type="entry name" value="NAD(P)-LINKED OXIDOREDUCTASE SUPERFAMILY PROTEIN"/>
    <property type="match status" value="1"/>
</dbReference>
<reference evidence="3" key="1">
    <citation type="journal article" date="2020" name="Stud. Mycol.">
        <title>101 Dothideomycetes genomes: a test case for predicting lifestyles and emergence of pathogens.</title>
        <authorList>
            <person name="Haridas S."/>
            <person name="Albert R."/>
            <person name="Binder M."/>
            <person name="Bloem J."/>
            <person name="Labutti K."/>
            <person name="Salamov A."/>
            <person name="Andreopoulos B."/>
            <person name="Baker S."/>
            <person name="Barry K."/>
            <person name="Bills G."/>
            <person name="Bluhm B."/>
            <person name="Cannon C."/>
            <person name="Castanera R."/>
            <person name="Culley D."/>
            <person name="Daum C."/>
            <person name="Ezra D."/>
            <person name="Gonzalez J."/>
            <person name="Henrissat B."/>
            <person name="Kuo A."/>
            <person name="Liang C."/>
            <person name="Lipzen A."/>
            <person name="Lutzoni F."/>
            <person name="Magnuson J."/>
            <person name="Mondo S."/>
            <person name="Nolan M."/>
            <person name="Ohm R."/>
            <person name="Pangilinan J."/>
            <person name="Park H.-J."/>
            <person name="Ramirez L."/>
            <person name="Alfaro M."/>
            <person name="Sun H."/>
            <person name="Tritt A."/>
            <person name="Yoshinaga Y."/>
            <person name="Zwiers L.-H."/>
            <person name="Turgeon B."/>
            <person name="Goodwin S."/>
            <person name="Spatafora J."/>
            <person name="Crous P."/>
            <person name="Grigoriev I."/>
        </authorList>
    </citation>
    <scope>NUCLEOTIDE SEQUENCE</scope>
    <source>
        <strain evidence="3">CBS 122681</strain>
    </source>
</reference>
<dbReference type="InterPro" id="IPR023210">
    <property type="entry name" value="NADP_OxRdtase_dom"/>
</dbReference>
<proteinExistence type="predicted"/>
<gene>
    <name evidence="3" type="ORF">K491DRAFT_603586</name>
</gene>
<dbReference type="SUPFAM" id="SSF51430">
    <property type="entry name" value="NAD(P)-linked oxidoreductase"/>
    <property type="match status" value="1"/>
</dbReference>
<name>A0A6A6SZ62_9PLEO</name>
<accession>A0A6A6SZ62</accession>
<keyword evidence="1" id="KW-0560">Oxidoreductase</keyword>
<dbReference type="AlphaFoldDB" id="A0A6A6SZ62"/>
<dbReference type="InterPro" id="IPR036812">
    <property type="entry name" value="NAD(P)_OxRdtase_dom_sf"/>
</dbReference>
<protein>
    <submittedName>
        <fullName evidence="3">Aldo/keto reductase</fullName>
    </submittedName>
</protein>